<keyword evidence="5" id="KW-0808">Transferase</keyword>
<dbReference type="Gene3D" id="3.40.50.300">
    <property type="entry name" value="P-loop containing nucleotide triphosphate hydrolases"/>
    <property type="match status" value="1"/>
</dbReference>
<dbReference type="CDD" id="cd02022">
    <property type="entry name" value="DPCK"/>
    <property type="match status" value="1"/>
</dbReference>
<dbReference type="PANTHER" id="PTHR10695">
    <property type="entry name" value="DEPHOSPHO-COA KINASE-RELATED"/>
    <property type="match status" value="1"/>
</dbReference>
<organism evidence="7 8">
    <name type="scientific">Porphyromonas circumdentaria</name>
    <dbReference type="NCBI Taxonomy" id="29524"/>
    <lineage>
        <taxon>Bacteria</taxon>
        <taxon>Pseudomonadati</taxon>
        <taxon>Bacteroidota</taxon>
        <taxon>Bacteroidia</taxon>
        <taxon>Bacteroidales</taxon>
        <taxon>Porphyromonadaceae</taxon>
        <taxon>Porphyromonas</taxon>
    </lineage>
</organism>
<keyword evidence="8" id="KW-1185">Reference proteome</keyword>
<dbReference type="GO" id="GO:0015937">
    <property type="term" value="P:coenzyme A biosynthetic process"/>
    <property type="evidence" value="ECO:0007669"/>
    <property type="project" value="UniProtKB-UniRule"/>
</dbReference>
<protein>
    <recommendedName>
        <fullName evidence="5 6">Dephospho-CoA kinase</fullName>
        <ecNumber evidence="5 6">2.7.1.24</ecNumber>
    </recommendedName>
    <alternativeName>
        <fullName evidence="5">Dephosphocoenzyme A kinase</fullName>
    </alternativeName>
</protein>
<dbReference type="RefSeq" id="WP_078736325.1">
    <property type="nucleotide sequence ID" value="NZ_FUXE01000003.1"/>
</dbReference>
<comment type="pathway">
    <text evidence="5">Cofactor biosynthesis; coenzyme A biosynthesis; CoA from (R)-pantothenate: step 5/5.</text>
</comment>
<dbReference type="STRING" id="29524.SAMN02745171_00369"/>
<dbReference type="PROSITE" id="PS51219">
    <property type="entry name" value="DPCK"/>
    <property type="match status" value="1"/>
</dbReference>
<dbReference type="HAMAP" id="MF_00376">
    <property type="entry name" value="Dephospho_CoA_kinase"/>
    <property type="match status" value="1"/>
</dbReference>
<keyword evidence="4 5" id="KW-0173">Coenzyme A biosynthesis</keyword>
<evidence type="ECO:0000256" key="2">
    <source>
        <dbReference type="ARBA" id="ARBA00022741"/>
    </source>
</evidence>
<dbReference type="GO" id="GO:0005737">
    <property type="term" value="C:cytoplasm"/>
    <property type="evidence" value="ECO:0007669"/>
    <property type="project" value="UniProtKB-SubCell"/>
</dbReference>
<accession>A0A1T4LDI5</accession>
<dbReference type="Proteomes" id="UP000190121">
    <property type="component" value="Unassembled WGS sequence"/>
</dbReference>
<dbReference type="InterPro" id="IPR027417">
    <property type="entry name" value="P-loop_NTPase"/>
</dbReference>
<dbReference type="GO" id="GO:0004140">
    <property type="term" value="F:dephospho-CoA kinase activity"/>
    <property type="evidence" value="ECO:0007669"/>
    <property type="project" value="UniProtKB-UniRule"/>
</dbReference>
<feature type="binding site" evidence="5">
    <location>
        <begin position="19"/>
        <end position="24"/>
    </location>
    <ligand>
        <name>ATP</name>
        <dbReference type="ChEBI" id="CHEBI:30616"/>
    </ligand>
</feature>
<comment type="catalytic activity">
    <reaction evidence="5">
        <text>3'-dephospho-CoA + ATP = ADP + CoA + H(+)</text>
        <dbReference type="Rhea" id="RHEA:18245"/>
        <dbReference type="ChEBI" id="CHEBI:15378"/>
        <dbReference type="ChEBI" id="CHEBI:30616"/>
        <dbReference type="ChEBI" id="CHEBI:57287"/>
        <dbReference type="ChEBI" id="CHEBI:57328"/>
        <dbReference type="ChEBI" id="CHEBI:456216"/>
        <dbReference type="EC" id="2.7.1.24"/>
    </reaction>
</comment>
<sequence length="206" mass="23834">MVTKNHTRPRVLGISGGMGSGKSVFSRILSSLAIPVFDSDSEAKLLYEESKEVKSFICEHFGKDLYNTPDSSLNRKALAKILFSNQEALSLVERLIHPLLKERFEHWCIRQETNWVALESAILFPSDFYLFCDAVVWIEAPLEERLMRIAKRDNATQEEITRRIEAQKEIYPKEMEVPLFRVNNSFFVPLLPQVRAIIEELERKTC</sequence>
<evidence type="ECO:0000313" key="7">
    <source>
        <dbReference type="EMBL" id="SJZ52564.1"/>
    </source>
</evidence>
<keyword evidence="2 5" id="KW-0547">Nucleotide-binding</keyword>
<dbReference type="InterPro" id="IPR001977">
    <property type="entry name" value="Depp_CoAkinase"/>
</dbReference>
<evidence type="ECO:0000313" key="8">
    <source>
        <dbReference type="Proteomes" id="UP000190121"/>
    </source>
</evidence>
<comment type="subcellular location">
    <subcellularLocation>
        <location evidence="5">Cytoplasm</location>
    </subcellularLocation>
</comment>
<evidence type="ECO:0000256" key="1">
    <source>
        <dbReference type="ARBA" id="ARBA00009018"/>
    </source>
</evidence>
<dbReference type="UniPathway" id="UPA00241">
    <property type="reaction ID" value="UER00356"/>
</dbReference>
<proteinExistence type="inferred from homology"/>
<comment type="function">
    <text evidence="5">Catalyzes the phosphorylation of the 3'-hydroxyl group of dephosphocoenzyme A to form coenzyme A.</text>
</comment>
<dbReference type="AlphaFoldDB" id="A0A1T4LDI5"/>
<evidence type="ECO:0000256" key="5">
    <source>
        <dbReference type="HAMAP-Rule" id="MF_00376"/>
    </source>
</evidence>
<dbReference type="Pfam" id="PF01121">
    <property type="entry name" value="CoaE"/>
    <property type="match status" value="1"/>
</dbReference>
<keyword evidence="5 7" id="KW-0418">Kinase</keyword>
<dbReference type="GO" id="GO:0005524">
    <property type="term" value="F:ATP binding"/>
    <property type="evidence" value="ECO:0007669"/>
    <property type="project" value="UniProtKB-UniRule"/>
</dbReference>
<name>A0A1T4LDI5_9PORP</name>
<dbReference type="PANTHER" id="PTHR10695:SF46">
    <property type="entry name" value="BIFUNCTIONAL COENZYME A SYNTHASE-RELATED"/>
    <property type="match status" value="1"/>
</dbReference>
<evidence type="ECO:0000256" key="3">
    <source>
        <dbReference type="ARBA" id="ARBA00022840"/>
    </source>
</evidence>
<reference evidence="8" key="1">
    <citation type="submission" date="2017-02" db="EMBL/GenBank/DDBJ databases">
        <authorList>
            <person name="Varghese N."/>
            <person name="Submissions S."/>
        </authorList>
    </citation>
    <scope>NUCLEOTIDE SEQUENCE [LARGE SCALE GENOMIC DNA]</scope>
    <source>
        <strain evidence="8">ATCC 51356</strain>
    </source>
</reference>
<dbReference type="SUPFAM" id="SSF52540">
    <property type="entry name" value="P-loop containing nucleoside triphosphate hydrolases"/>
    <property type="match status" value="1"/>
</dbReference>
<keyword evidence="3 5" id="KW-0067">ATP-binding</keyword>
<dbReference type="EMBL" id="FUXE01000003">
    <property type="protein sequence ID" value="SJZ52564.1"/>
    <property type="molecule type" value="Genomic_DNA"/>
</dbReference>
<evidence type="ECO:0000256" key="6">
    <source>
        <dbReference type="NCBIfam" id="TIGR00152"/>
    </source>
</evidence>
<evidence type="ECO:0000256" key="4">
    <source>
        <dbReference type="ARBA" id="ARBA00022993"/>
    </source>
</evidence>
<gene>
    <name evidence="5" type="primary">coaE</name>
    <name evidence="7" type="ORF">SAMN02745171_00369</name>
</gene>
<comment type="similarity">
    <text evidence="1 5">Belongs to the CoaE family.</text>
</comment>
<dbReference type="OrthoDB" id="9812943at2"/>
<dbReference type="NCBIfam" id="TIGR00152">
    <property type="entry name" value="dephospho-CoA kinase"/>
    <property type="match status" value="1"/>
</dbReference>
<dbReference type="EC" id="2.7.1.24" evidence="5 6"/>
<keyword evidence="5" id="KW-0963">Cytoplasm</keyword>